<organism evidence="2 3">
    <name type="scientific">Cladosporium halotolerans</name>
    <dbReference type="NCBI Taxonomy" id="1052096"/>
    <lineage>
        <taxon>Eukaryota</taxon>
        <taxon>Fungi</taxon>
        <taxon>Dikarya</taxon>
        <taxon>Ascomycota</taxon>
        <taxon>Pezizomycotina</taxon>
        <taxon>Dothideomycetes</taxon>
        <taxon>Dothideomycetidae</taxon>
        <taxon>Cladosporiales</taxon>
        <taxon>Cladosporiaceae</taxon>
        <taxon>Cladosporium</taxon>
    </lineage>
</organism>
<dbReference type="EMBL" id="JAAQHG020000099">
    <property type="protein sequence ID" value="KAL1581915.1"/>
    <property type="molecule type" value="Genomic_DNA"/>
</dbReference>
<proteinExistence type="predicted"/>
<sequence>MMGFKVIAMASLAMGPSLLARLSSNDPTSLFFDPVDAFRSGYFARRRAHANKSLQQIGPAPGRTAITDPELCVGIVDMHKEGDFLRSSGVSFLDGLSAEERDGVHLEALFAATAPGTHSAYNPAWLCRGTNRVLTYEAASEEERAMP</sequence>
<reference evidence="2 3" key="1">
    <citation type="journal article" date="2020" name="Microbiol. Resour. Announc.">
        <title>Draft Genome Sequence of a Cladosporium Species Isolated from the Mesophotic Ascidian Didemnum maculosum.</title>
        <authorList>
            <person name="Gioti A."/>
            <person name="Siaperas R."/>
            <person name="Nikolaivits E."/>
            <person name="Le Goff G."/>
            <person name="Ouazzani J."/>
            <person name="Kotoulas G."/>
            <person name="Topakas E."/>
        </authorList>
    </citation>
    <scope>NUCLEOTIDE SEQUENCE [LARGE SCALE GENOMIC DNA]</scope>
    <source>
        <strain evidence="2 3">TM138-S3</strain>
    </source>
</reference>
<accession>A0AB34KEH3</accession>
<evidence type="ECO:0000313" key="3">
    <source>
        <dbReference type="Proteomes" id="UP000803884"/>
    </source>
</evidence>
<feature type="chain" id="PRO_5044311311" evidence="1">
    <location>
        <begin position="21"/>
        <end position="147"/>
    </location>
</feature>
<protein>
    <submittedName>
        <fullName evidence="2">Uncharacterized protein</fullName>
    </submittedName>
</protein>
<dbReference type="GeneID" id="96010771"/>
<dbReference type="AlphaFoldDB" id="A0AB34KEH3"/>
<evidence type="ECO:0000256" key="1">
    <source>
        <dbReference type="SAM" id="SignalP"/>
    </source>
</evidence>
<gene>
    <name evidence="2" type="ORF">WHR41_09329</name>
</gene>
<evidence type="ECO:0000313" key="2">
    <source>
        <dbReference type="EMBL" id="KAL1581915.1"/>
    </source>
</evidence>
<keyword evidence="1" id="KW-0732">Signal</keyword>
<dbReference type="RefSeq" id="XP_069225023.1">
    <property type="nucleotide sequence ID" value="XM_069377933.1"/>
</dbReference>
<keyword evidence="3" id="KW-1185">Reference proteome</keyword>
<feature type="signal peptide" evidence="1">
    <location>
        <begin position="1"/>
        <end position="20"/>
    </location>
</feature>
<name>A0AB34KEH3_9PEZI</name>
<comment type="caution">
    <text evidence="2">The sequence shown here is derived from an EMBL/GenBank/DDBJ whole genome shotgun (WGS) entry which is preliminary data.</text>
</comment>
<dbReference type="Proteomes" id="UP000803884">
    <property type="component" value="Unassembled WGS sequence"/>
</dbReference>